<name>A0A1I1UHV5_9BACI</name>
<dbReference type="RefSeq" id="WP_090082527.1">
    <property type="nucleotide sequence ID" value="NZ_FOMR01000003.1"/>
</dbReference>
<dbReference type="STRING" id="640948.SAMN05216238_103138"/>
<gene>
    <name evidence="1" type="ORF">SAMN05216238_103138</name>
</gene>
<accession>A0A1I1UHV5</accession>
<sequence length="66" mass="7670">MQEIKNAISKDELIEDLHKFREILRGQLAAETPFSYNHGHIAGELSDVSRVIDMLTKWGEKERNLF</sequence>
<dbReference type="EMBL" id="FOMR01000003">
    <property type="protein sequence ID" value="SFD68343.1"/>
    <property type="molecule type" value="Genomic_DNA"/>
</dbReference>
<dbReference type="Proteomes" id="UP000199474">
    <property type="component" value="Unassembled WGS sequence"/>
</dbReference>
<evidence type="ECO:0000313" key="2">
    <source>
        <dbReference type="Proteomes" id="UP000199474"/>
    </source>
</evidence>
<protein>
    <submittedName>
        <fullName evidence="1">Uncharacterized protein</fullName>
    </submittedName>
</protein>
<proteinExistence type="predicted"/>
<evidence type="ECO:0000313" key="1">
    <source>
        <dbReference type="EMBL" id="SFD68343.1"/>
    </source>
</evidence>
<reference evidence="2" key="1">
    <citation type="submission" date="2016-10" db="EMBL/GenBank/DDBJ databases">
        <authorList>
            <person name="Varghese N."/>
            <person name="Submissions S."/>
        </authorList>
    </citation>
    <scope>NUCLEOTIDE SEQUENCE [LARGE SCALE GENOMIC DNA]</scope>
    <source>
        <strain evidence="2">DSM 22530</strain>
    </source>
</reference>
<organism evidence="1 2">
    <name type="scientific">Lentibacillus persicus</name>
    <dbReference type="NCBI Taxonomy" id="640948"/>
    <lineage>
        <taxon>Bacteria</taxon>
        <taxon>Bacillati</taxon>
        <taxon>Bacillota</taxon>
        <taxon>Bacilli</taxon>
        <taxon>Bacillales</taxon>
        <taxon>Bacillaceae</taxon>
        <taxon>Lentibacillus</taxon>
    </lineage>
</organism>
<dbReference type="AlphaFoldDB" id="A0A1I1UHV5"/>
<keyword evidence="2" id="KW-1185">Reference proteome</keyword>